<dbReference type="Proteomes" id="UP000006072">
    <property type="component" value="Unassembled WGS sequence"/>
</dbReference>
<evidence type="ECO:0000256" key="1">
    <source>
        <dbReference type="ARBA" id="ARBA00023002"/>
    </source>
</evidence>
<dbReference type="InterPro" id="IPR009100">
    <property type="entry name" value="AcylCoA_DH/oxidase_NM_dom_sf"/>
</dbReference>
<protein>
    <submittedName>
        <fullName evidence="4">Acyl-CoA dehydrogenase</fullName>
    </submittedName>
</protein>
<name>K0UVJ8_MYCVA</name>
<proteinExistence type="predicted"/>
<dbReference type="SUPFAM" id="SSF47203">
    <property type="entry name" value="Acyl-CoA dehydrogenase C-terminal domain-like"/>
    <property type="match status" value="1"/>
</dbReference>
<dbReference type="PANTHER" id="PTHR43884">
    <property type="entry name" value="ACYL-COA DEHYDROGENASE"/>
    <property type="match status" value="1"/>
</dbReference>
<dbReference type="HOGENOM" id="CLU_018204_10_0_11"/>
<dbReference type="Pfam" id="PF02771">
    <property type="entry name" value="Acyl-CoA_dh_N"/>
    <property type="match status" value="1"/>
</dbReference>
<dbReference type="PIRSF" id="PIRSF016578">
    <property type="entry name" value="HsaA"/>
    <property type="match status" value="1"/>
</dbReference>
<dbReference type="Pfam" id="PF08028">
    <property type="entry name" value="Acyl-CoA_dh_2"/>
    <property type="match status" value="1"/>
</dbReference>
<feature type="domain" description="Acyl-CoA dehydrogenase C-terminal" evidence="3">
    <location>
        <begin position="236"/>
        <end position="372"/>
    </location>
</feature>
<sequence length="398" mass="43288">MTSLAATTTVADLRDTARTVLPEIAAEASDRELVRRMPFPEVARLFAEGLGTWRVPNKFGGPDATVSELIRFIIDLATADANIAQAVRSHFAFVEQLRRSQNPEQQERWFARILAGDVFGLASGETGGAQGKIATRVTQTPDGWRVNGVKYYSTGTLFADWINVRAVDEDDQPIAFVLPADRDGIERIDDWDGIGQRLTASGTTTFTDVVIHEDEFTAVDNRGDVRPALSPFFQIFLASVEVGIARNALSDAIAYARNKARPIKHSGVERSVDDPYVRLTVGETAARVYAAESAVLRAAETIDRVDEVPNGSDAEQVALLEASVTVARAQFFAVEAALKAGEQLFDVGGASAAARSHNLDRHWRNARTVASHNPRAYKASVVGAYLLDDIQPPTTGFF</sequence>
<dbReference type="GO" id="GO:0006552">
    <property type="term" value="P:L-leucine catabolic process"/>
    <property type="evidence" value="ECO:0007669"/>
    <property type="project" value="TreeGrafter"/>
</dbReference>
<dbReference type="Gene3D" id="1.20.140.10">
    <property type="entry name" value="Butyryl-CoA Dehydrogenase, subunit A, domain 3"/>
    <property type="match status" value="1"/>
</dbReference>
<reference evidence="4 5" key="1">
    <citation type="journal article" date="2012" name="J. Bacteriol.">
        <title>Complete Genome Sequence of Mycobacterium vaccae Type Strain ATCC 25954.</title>
        <authorList>
            <person name="Ho Y.S."/>
            <person name="Adroub S.A."/>
            <person name="Abadi M."/>
            <person name="Al Alwan B."/>
            <person name="Alkhateeb R."/>
            <person name="Gao G."/>
            <person name="Ragab A."/>
            <person name="Ali S."/>
            <person name="van Soolingen D."/>
            <person name="Bitter W."/>
            <person name="Pain A."/>
            <person name="Abdallah A.M."/>
        </authorList>
    </citation>
    <scope>NUCLEOTIDE SEQUENCE [LARGE SCALE GENOMIC DNA]</scope>
    <source>
        <strain evidence="4 5">ATCC 25954</strain>
    </source>
</reference>
<dbReference type="SUPFAM" id="SSF56645">
    <property type="entry name" value="Acyl-CoA dehydrogenase NM domain-like"/>
    <property type="match status" value="1"/>
</dbReference>
<evidence type="ECO:0000313" key="4">
    <source>
        <dbReference type="EMBL" id="EJZ09035.1"/>
    </source>
</evidence>
<organism evidence="4 5">
    <name type="scientific">Mycolicibacterium vaccae ATCC 25954</name>
    <dbReference type="NCBI Taxonomy" id="1194972"/>
    <lineage>
        <taxon>Bacteria</taxon>
        <taxon>Bacillati</taxon>
        <taxon>Actinomycetota</taxon>
        <taxon>Actinomycetes</taxon>
        <taxon>Mycobacteriales</taxon>
        <taxon>Mycobacteriaceae</taxon>
        <taxon>Mycolicibacterium</taxon>
    </lineage>
</organism>
<dbReference type="PANTHER" id="PTHR43884:SF12">
    <property type="entry name" value="ISOVALERYL-COA DEHYDROGENASE, MITOCHONDRIAL-RELATED"/>
    <property type="match status" value="1"/>
</dbReference>
<dbReference type="AlphaFoldDB" id="K0UVJ8"/>
<comment type="caution">
    <text evidence="4">The sequence shown here is derived from an EMBL/GenBank/DDBJ whole genome shotgun (WGS) entry which is preliminary data.</text>
</comment>
<keyword evidence="5" id="KW-1185">Reference proteome</keyword>
<accession>K0UVJ8</accession>
<evidence type="ECO:0000313" key="5">
    <source>
        <dbReference type="Proteomes" id="UP000006072"/>
    </source>
</evidence>
<dbReference type="Gene3D" id="1.10.540.10">
    <property type="entry name" value="Acyl-CoA dehydrogenase/oxidase, N-terminal domain"/>
    <property type="match status" value="1"/>
</dbReference>
<gene>
    <name evidence="4" type="ORF">MVAC_13386</name>
</gene>
<dbReference type="InterPro" id="IPR013107">
    <property type="entry name" value="Acyl-CoA_DH_C"/>
</dbReference>
<feature type="domain" description="Acyl-CoA dehydrogenase/oxidase N-terminal" evidence="2">
    <location>
        <begin position="12"/>
        <end position="117"/>
    </location>
</feature>
<dbReference type="EMBL" id="ALQA01000025">
    <property type="protein sequence ID" value="EJZ09035.1"/>
    <property type="molecule type" value="Genomic_DNA"/>
</dbReference>
<dbReference type="GO" id="GO:0008470">
    <property type="term" value="F:3-methylbutanoyl-CoA dehydrogenase activity"/>
    <property type="evidence" value="ECO:0007669"/>
    <property type="project" value="TreeGrafter"/>
</dbReference>
<evidence type="ECO:0000259" key="2">
    <source>
        <dbReference type="Pfam" id="PF02771"/>
    </source>
</evidence>
<dbReference type="InterPro" id="IPR036250">
    <property type="entry name" value="AcylCo_DH-like_C"/>
</dbReference>
<dbReference type="InterPro" id="IPR037069">
    <property type="entry name" value="AcylCoA_DH/ox_N_sf"/>
</dbReference>
<dbReference type="PATRIC" id="fig|1194972.3.peg.2674"/>
<dbReference type="eggNOG" id="COG1960">
    <property type="taxonomic scope" value="Bacteria"/>
</dbReference>
<dbReference type="InterPro" id="IPR013786">
    <property type="entry name" value="AcylCoA_DH/ox_N"/>
</dbReference>
<dbReference type="InterPro" id="IPR046373">
    <property type="entry name" value="Acyl-CoA_Oxase/DH_mid-dom_sf"/>
</dbReference>
<keyword evidence="1" id="KW-0560">Oxidoreductase</keyword>
<dbReference type="GO" id="GO:0050660">
    <property type="term" value="F:flavin adenine dinucleotide binding"/>
    <property type="evidence" value="ECO:0007669"/>
    <property type="project" value="InterPro"/>
</dbReference>
<dbReference type="Gene3D" id="2.40.110.10">
    <property type="entry name" value="Butyryl-CoA Dehydrogenase, subunit A, domain 2"/>
    <property type="match status" value="1"/>
</dbReference>
<evidence type="ECO:0000259" key="3">
    <source>
        <dbReference type="Pfam" id="PF08028"/>
    </source>
</evidence>
<dbReference type="RefSeq" id="WP_003932160.1">
    <property type="nucleotide sequence ID" value="NZ_JH814696.1"/>
</dbReference>